<dbReference type="SUPFAM" id="SSF55874">
    <property type="entry name" value="ATPase domain of HSP90 chaperone/DNA topoisomerase II/histidine kinase"/>
    <property type="match status" value="1"/>
</dbReference>
<evidence type="ECO:0000256" key="1">
    <source>
        <dbReference type="ARBA" id="ARBA00000085"/>
    </source>
</evidence>
<keyword evidence="3" id="KW-0808">Transferase</keyword>
<dbReference type="PANTHER" id="PTHR43711">
    <property type="entry name" value="TWO-COMPONENT HISTIDINE KINASE"/>
    <property type="match status" value="1"/>
</dbReference>
<dbReference type="RefSeq" id="WP_011814106.1">
    <property type="nucleotide sequence ID" value="NC_008789.1"/>
</dbReference>
<protein>
    <recommendedName>
        <fullName evidence="2">histidine kinase</fullName>
        <ecNumber evidence="2">2.7.13.3</ecNumber>
    </recommendedName>
</protein>
<evidence type="ECO:0000256" key="2">
    <source>
        <dbReference type="ARBA" id="ARBA00012438"/>
    </source>
</evidence>
<evidence type="ECO:0000256" key="3">
    <source>
        <dbReference type="ARBA" id="ARBA00022679"/>
    </source>
</evidence>
<dbReference type="Gene3D" id="3.30.565.10">
    <property type="entry name" value="Histidine kinase-like ATPase, C-terminal domain"/>
    <property type="match status" value="1"/>
</dbReference>
<keyword evidence="5" id="KW-0902">Two-component regulatory system</keyword>
<dbReference type="eggNOG" id="COG2205">
    <property type="taxonomic scope" value="Bacteria"/>
</dbReference>
<evidence type="ECO:0000313" key="8">
    <source>
        <dbReference type="Proteomes" id="UP000000647"/>
    </source>
</evidence>
<evidence type="ECO:0000256" key="4">
    <source>
        <dbReference type="ARBA" id="ARBA00022777"/>
    </source>
</evidence>
<organism evidence="7 8">
    <name type="scientific">Halorhodospira halophila (strain DSM 244 / SL1)</name>
    <name type="common">Ectothiorhodospira halophila (strain DSM 244 / SL1)</name>
    <dbReference type="NCBI Taxonomy" id="349124"/>
    <lineage>
        <taxon>Bacteria</taxon>
        <taxon>Pseudomonadati</taxon>
        <taxon>Pseudomonadota</taxon>
        <taxon>Gammaproteobacteria</taxon>
        <taxon>Chromatiales</taxon>
        <taxon>Ectothiorhodospiraceae</taxon>
        <taxon>Halorhodospira</taxon>
    </lineage>
</organism>
<dbReference type="InterPro" id="IPR003594">
    <property type="entry name" value="HATPase_dom"/>
</dbReference>
<dbReference type="SMART" id="SM00387">
    <property type="entry name" value="HATPase_c"/>
    <property type="match status" value="1"/>
</dbReference>
<dbReference type="PRINTS" id="PR00344">
    <property type="entry name" value="BCTRLSENSOR"/>
</dbReference>
<dbReference type="STRING" id="349124.Hhal_1317"/>
<sequence length="123" mass="13208">MIPGPALTVQADRYLLRAVIENVLRNALQHTPANSNVTVTWQQAGEGAEIRVCDEGAGVPEDELERIFEPFRRLPSGTRRGGHGIGLAIARHAVETLGGAIKARNGDPHGLEIVLYLPRGGRG</sequence>
<gene>
    <name evidence="7" type="ordered locus">Hhal_1317</name>
</gene>
<evidence type="ECO:0000256" key="5">
    <source>
        <dbReference type="ARBA" id="ARBA00023012"/>
    </source>
</evidence>
<dbReference type="GO" id="GO:0004673">
    <property type="term" value="F:protein histidine kinase activity"/>
    <property type="evidence" value="ECO:0007669"/>
    <property type="project" value="UniProtKB-EC"/>
</dbReference>
<reference evidence="8" key="1">
    <citation type="submission" date="2006-12" db="EMBL/GenBank/DDBJ databases">
        <title>Complete sequence of Halorhodospira halophila SL1.</title>
        <authorList>
            <consortium name="US DOE Joint Genome Institute"/>
            <person name="Copeland A."/>
            <person name="Lucas S."/>
            <person name="Lapidus A."/>
            <person name="Barry K."/>
            <person name="Detter J.C."/>
            <person name="Glavina del Rio T."/>
            <person name="Hammon N."/>
            <person name="Israni S."/>
            <person name="Dalin E."/>
            <person name="Tice H."/>
            <person name="Pitluck S."/>
            <person name="Saunders E."/>
            <person name="Brettin T."/>
            <person name="Bruce D."/>
            <person name="Han C."/>
            <person name="Tapia R."/>
            <person name="Schmutz J."/>
            <person name="Larimer F."/>
            <person name="Land M."/>
            <person name="Hauser L."/>
            <person name="Kyrpides N."/>
            <person name="Mikhailova N."/>
            <person name="Hoff W."/>
            <person name="Richardson P."/>
        </authorList>
    </citation>
    <scope>NUCLEOTIDE SEQUENCE [LARGE SCALE GENOMIC DNA]</scope>
    <source>
        <strain evidence="8">DSM 244 / SL1</strain>
    </source>
</reference>
<dbReference type="PROSITE" id="PS50109">
    <property type="entry name" value="HIS_KIN"/>
    <property type="match status" value="1"/>
</dbReference>
<proteinExistence type="predicted"/>
<dbReference type="GO" id="GO:0000160">
    <property type="term" value="P:phosphorelay signal transduction system"/>
    <property type="evidence" value="ECO:0007669"/>
    <property type="project" value="UniProtKB-KW"/>
</dbReference>
<comment type="catalytic activity">
    <reaction evidence="1">
        <text>ATP + protein L-histidine = ADP + protein N-phospho-L-histidine.</text>
        <dbReference type="EC" id="2.7.13.3"/>
    </reaction>
</comment>
<feature type="domain" description="Histidine kinase" evidence="6">
    <location>
        <begin position="1"/>
        <end position="121"/>
    </location>
</feature>
<dbReference type="InterPro" id="IPR050736">
    <property type="entry name" value="Sensor_HK_Regulatory"/>
</dbReference>
<dbReference type="HOGENOM" id="CLU_000445_89_31_6"/>
<evidence type="ECO:0000259" key="6">
    <source>
        <dbReference type="PROSITE" id="PS50109"/>
    </source>
</evidence>
<dbReference type="Pfam" id="PF02518">
    <property type="entry name" value="HATPase_c"/>
    <property type="match status" value="1"/>
</dbReference>
<dbReference type="Proteomes" id="UP000000647">
    <property type="component" value="Chromosome"/>
</dbReference>
<dbReference type="InterPro" id="IPR005467">
    <property type="entry name" value="His_kinase_dom"/>
</dbReference>
<accession>A1WWM2</accession>
<dbReference type="EC" id="2.7.13.3" evidence="2"/>
<dbReference type="InterPro" id="IPR036890">
    <property type="entry name" value="HATPase_C_sf"/>
</dbReference>
<keyword evidence="4 7" id="KW-0418">Kinase</keyword>
<dbReference type="InterPro" id="IPR004358">
    <property type="entry name" value="Sig_transdc_His_kin-like_C"/>
</dbReference>
<dbReference type="KEGG" id="hha:Hhal_1317"/>
<reference evidence="7 8" key="2">
    <citation type="journal article" date="2013" name="Stand. Genomic Sci.">
        <title>Complete genome sequence of Halorhodospira halophila SL1.</title>
        <authorList>
            <person name="Challacombe J.F."/>
            <person name="Majid S."/>
            <person name="Deole R."/>
            <person name="Brettin T.S."/>
            <person name="Bruce D."/>
            <person name="Delano S.F."/>
            <person name="Detter J.C."/>
            <person name="Gleasner C.D."/>
            <person name="Han C.S."/>
            <person name="Misra M."/>
            <person name="Reitenga K.G."/>
            <person name="Mikhailova N."/>
            <person name="Woyke T."/>
            <person name="Pitluck S."/>
            <person name="Nolan M."/>
            <person name="Land M.L."/>
            <person name="Saunders E."/>
            <person name="Tapia R."/>
            <person name="Lapidus A."/>
            <person name="Ivanova N."/>
            <person name="Hoff W.D."/>
        </authorList>
    </citation>
    <scope>NUCLEOTIDE SEQUENCE [LARGE SCALE GENOMIC DNA]</scope>
    <source>
        <strain evidence="8">DSM 244 / SL1</strain>
    </source>
</reference>
<name>A1WWM2_HALHL</name>
<dbReference type="EMBL" id="CP000544">
    <property type="protein sequence ID" value="ABM62084.1"/>
    <property type="molecule type" value="Genomic_DNA"/>
</dbReference>
<dbReference type="AlphaFoldDB" id="A1WWM2"/>
<evidence type="ECO:0000313" key="7">
    <source>
        <dbReference type="EMBL" id="ABM62084.1"/>
    </source>
</evidence>
<dbReference type="PANTHER" id="PTHR43711:SF1">
    <property type="entry name" value="HISTIDINE KINASE 1"/>
    <property type="match status" value="1"/>
</dbReference>
<keyword evidence="8" id="KW-1185">Reference proteome</keyword>